<dbReference type="EMBL" id="MU267591">
    <property type="protein sequence ID" value="KAH7916414.1"/>
    <property type="molecule type" value="Genomic_DNA"/>
</dbReference>
<organism evidence="1 2">
    <name type="scientific">Hygrophoropsis aurantiaca</name>
    <dbReference type="NCBI Taxonomy" id="72124"/>
    <lineage>
        <taxon>Eukaryota</taxon>
        <taxon>Fungi</taxon>
        <taxon>Dikarya</taxon>
        <taxon>Basidiomycota</taxon>
        <taxon>Agaricomycotina</taxon>
        <taxon>Agaricomycetes</taxon>
        <taxon>Agaricomycetidae</taxon>
        <taxon>Boletales</taxon>
        <taxon>Coniophorineae</taxon>
        <taxon>Hygrophoropsidaceae</taxon>
        <taxon>Hygrophoropsis</taxon>
    </lineage>
</organism>
<sequence length="496" mass="56551">MDRESKPSNDGSDEHLLFNSILYHDRVSEDLESPYFPTFKRSQSSSAFSYDKKPRWPLIGCIILSAISVLSLGFTLLTTRPKPQATANIPVELNSSISVSTQYSYVLGPPTQSFRDNLRNDTKYITSWISAGWTNDVMTYGNLLYLAVITDRVPIIPKFIPSHIGGSVPPIAFGGVFDVPRLSQAIGKPILEWHEVKDVDSKTLDDLGCWNVWEVVQKDEHKPRGSFLYDWLKLDISYTRAPSWIKLTAPEVDDKHASFWSLARLGFPTARSESVQSILPSPEHNHSLPPDEQLLCFDYLYYVGANRAWEWEFDYSPAWRFVGQHMHWTESLTQLANGYVRRALNVPEGETVPPFISIHMRHGDFNRYCNNLPLDECFASVPTIARRVAEVQEDLRKRKGMNVTHVMMTSDERDPAWWDQVRAQGWSWVDFNAEKTEEIYGKWYPVLIDAVIQSSGAGFVGTDGSTMTTLARRRVESWQDGPTRVVRWGRPGADDH</sequence>
<gene>
    <name evidence="1" type="ORF">BJ138DRAFT_468258</name>
</gene>
<reference evidence="1" key="1">
    <citation type="journal article" date="2021" name="New Phytol.">
        <title>Evolutionary innovations through gain and loss of genes in the ectomycorrhizal Boletales.</title>
        <authorList>
            <person name="Wu G."/>
            <person name="Miyauchi S."/>
            <person name="Morin E."/>
            <person name="Kuo A."/>
            <person name="Drula E."/>
            <person name="Varga T."/>
            <person name="Kohler A."/>
            <person name="Feng B."/>
            <person name="Cao Y."/>
            <person name="Lipzen A."/>
            <person name="Daum C."/>
            <person name="Hundley H."/>
            <person name="Pangilinan J."/>
            <person name="Johnson J."/>
            <person name="Barry K."/>
            <person name="LaButti K."/>
            <person name="Ng V."/>
            <person name="Ahrendt S."/>
            <person name="Min B."/>
            <person name="Choi I.G."/>
            <person name="Park H."/>
            <person name="Plett J.M."/>
            <person name="Magnuson J."/>
            <person name="Spatafora J.W."/>
            <person name="Nagy L.G."/>
            <person name="Henrissat B."/>
            <person name="Grigoriev I.V."/>
            <person name="Yang Z.L."/>
            <person name="Xu J."/>
            <person name="Martin F.M."/>
        </authorList>
    </citation>
    <scope>NUCLEOTIDE SEQUENCE</scope>
    <source>
        <strain evidence="1">ATCC 28755</strain>
    </source>
</reference>
<proteinExistence type="predicted"/>
<dbReference type="Proteomes" id="UP000790377">
    <property type="component" value="Unassembled WGS sequence"/>
</dbReference>
<accession>A0ACB8ATV7</accession>
<comment type="caution">
    <text evidence="1">The sequence shown here is derived from an EMBL/GenBank/DDBJ whole genome shotgun (WGS) entry which is preliminary data.</text>
</comment>
<evidence type="ECO:0000313" key="1">
    <source>
        <dbReference type="EMBL" id="KAH7916414.1"/>
    </source>
</evidence>
<evidence type="ECO:0000313" key="2">
    <source>
        <dbReference type="Proteomes" id="UP000790377"/>
    </source>
</evidence>
<keyword evidence="2" id="KW-1185">Reference proteome</keyword>
<protein>
    <submittedName>
        <fullName evidence="1">Uncharacterized protein</fullName>
    </submittedName>
</protein>
<name>A0ACB8ATV7_9AGAM</name>